<dbReference type="RefSeq" id="WP_094368950.1">
    <property type="nucleotide sequence ID" value="NZ_NOJY02000010.1"/>
</dbReference>
<gene>
    <name evidence="7" type="ORF">CHL78_007680</name>
</gene>
<reference evidence="7 8" key="1">
    <citation type="journal article" date="2017" name="Genome Announc.">
        <title>Draft Genome Sequence of Romboutsia weinsteinii sp. nov. Strain CCRI-19649(T) Isolated from Surface Water.</title>
        <authorList>
            <person name="Maheux A.F."/>
            <person name="Boudreau D.K."/>
            <person name="Berube E."/>
            <person name="Boissinot M."/>
            <person name="Cantin P."/>
            <person name="Raymond F."/>
            <person name="Corbeil J."/>
            <person name="Omar R.F."/>
            <person name="Bergeron M.G."/>
        </authorList>
    </citation>
    <scope>NUCLEOTIDE SEQUENCE [LARGE SCALE GENOMIC DNA]</scope>
    <source>
        <strain evidence="7 8">CCRI-19649</strain>
    </source>
</reference>
<dbReference type="InterPro" id="IPR018385">
    <property type="entry name" value="C4_dicarb_anaerob_car-like"/>
</dbReference>
<protein>
    <submittedName>
        <fullName evidence="7">YfcC family protein</fullName>
    </submittedName>
</protein>
<dbReference type="AlphaFoldDB" id="A0A371J562"/>
<feature type="transmembrane region" description="Helical" evidence="6">
    <location>
        <begin position="177"/>
        <end position="199"/>
    </location>
</feature>
<feature type="transmembrane region" description="Helical" evidence="6">
    <location>
        <begin position="118"/>
        <end position="137"/>
    </location>
</feature>
<evidence type="ECO:0000313" key="7">
    <source>
        <dbReference type="EMBL" id="RDY27875.1"/>
    </source>
</evidence>
<evidence type="ECO:0000256" key="5">
    <source>
        <dbReference type="ARBA" id="ARBA00023136"/>
    </source>
</evidence>
<feature type="transmembrane region" description="Helical" evidence="6">
    <location>
        <begin position="405"/>
        <end position="432"/>
    </location>
</feature>
<dbReference type="PANTHER" id="PTHR43652:SF6">
    <property type="entry name" value="ARGININE REPRESSOR"/>
    <property type="match status" value="1"/>
</dbReference>
<feature type="transmembrane region" description="Helical" evidence="6">
    <location>
        <begin position="368"/>
        <end position="393"/>
    </location>
</feature>
<keyword evidence="8" id="KW-1185">Reference proteome</keyword>
<feature type="transmembrane region" description="Helical" evidence="6">
    <location>
        <begin position="281"/>
        <end position="303"/>
    </location>
</feature>
<keyword evidence="2" id="KW-1003">Cell membrane</keyword>
<evidence type="ECO:0000256" key="4">
    <source>
        <dbReference type="ARBA" id="ARBA00022989"/>
    </source>
</evidence>
<evidence type="ECO:0000256" key="1">
    <source>
        <dbReference type="ARBA" id="ARBA00004651"/>
    </source>
</evidence>
<evidence type="ECO:0000256" key="6">
    <source>
        <dbReference type="SAM" id="Phobius"/>
    </source>
</evidence>
<proteinExistence type="predicted"/>
<feature type="transmembrane region" description="Helical" evidence="6">
    <location>
        <begin position="94"/>
        <end position="112"/>
    </location>
</feature>
<comment type="caution">
    <text evidence="7">The sequence shown here is derived from an EMBL/GenBank/DDBJ whole genome shotgun (WGS) entry which is preliminary data.</text>
</comment>
<feature type="transmembrane region" description="Helical" evidence="6">
    <location>
        <begin position="444"/>
        <end position="466"/>
    </location>
</feature>
<organism evidence="7 8">
    <name type="scientific">Romboutsia weinsteinii</name>
    <dbReference type="NCBI Taxonomy" id="2020949"/>
    <lineage>
        <taxon>Bacteria</taxon>
        <taxon>Bacillati</taxon>
        <taxon>Bacillota</taxon>
        <taxon>Clostridia</taxon>
        <taxon>Peptostreptococcales</taxon>
        <taxon>Peptostreptococcaceae</taxon>
        <taxon>Romboutsia</taxon>
    </lineage>
</organism>
<keyword evidence="3 6" id="KW-0812">Transmembrane</keyword>
<feature type="transmembrane region" description="Helical" evidence="6">
    <location>
        <begin position="144"/>
        <end position="165"/>
    </location>
</feature>
<feature type="transmembrane region" description="Helical" evidence="6">
    <location>
        <begin position="242"/>
        <end position="261"/>
    </location>
</feature>
<dbReference type="EMBL" id="NOJY02000010">
    <property type="protein sequence ID" value="RDY27875.1"/>
    <property type="molecule type" value="Genomic_DNA"/>
</dbReference>
<sequence>MSTKTTKKGFSMPTAYSVLLLITLTIVIITQFIPSVVPAKFSDLIMAPINGLNDAIDVSIFVLLIGGFLGVVTKTGALDAGIGSIVKKLNGKELILIPILMFIFSLGGTSFGMAEETIAFYALITATMMAAGFDQLVAVGTIALGAGCGVLGSTVNPFLVSTSIAALDSVGITVNQVVVIGLGIALWLTSLLISIFFVMKYAKKTKEDKKSSILSQEEIDNAKKAYVGKREELVEFTTKRKIVLGLFALSFVVMILGVIPWEKFGITIFKDTAFLTGSSLGNWWFSELSIWFVVMAVIIGLVYGLKEKEIVGTFIEGASEMVGVALVIGISRGISIIMGSTGLDVYVLEGASKALSSMSSILFTNVAYVIYMGLAFLIPSTSGLASVSMPIFGPLSQNLGFSPELMVAIFSAGSGIVNLITPTSGVIIGGLAIAKVEYSTWVKFVFKILVCIFIASAIILSLGMMFL</sequence>
<comment type="subcellular location">
    <subcellularLocation>
        <location evidence="1">Cell membrane</location>
        <topology evidence="1">Multi-pass membrane protein</topology>
    </subcellularLocation>
</comment>
<dbReference type="InterPro" id="IPR051679">
    <property type="entry name" value="DASS-Related_Transporters"/>
</dbReference>
<accession>A0A371J562</accession>
<dbReference type="Proteomes" id="UP000215694">
    <property type="component" value="Unassembled WGS sequence"/>
</dbReference>
<name>A0A371J562_9FIRM</name>
<evidence type="ECO:0000256" key="2">
    <source>
        <dbReference type="ARBA" id="ARBA00022475"/>
    </source>
</evidence>
<dbReference type="PANTHER" id="PTHR43652">
    <property type="entry name" value="BASIC AMINO ACID ANTIPORTER YFCC-RELATED"/>
    <property type="match status" value="1"/>
</dbReference>
<evidence type="ECO:0000313" key="8">
    <source>
        <dbReference type="Proteomes" id="UP000215694"/>
    </source>
</evidence>
<dbReference type="OrthoDB" id="255482at2"/>
<keyword evidence="4 6" id="KW-1133">Transmembrane helix</keyword>
<feature type="transmembrane region" description="Helical" evidence="6">
    <location>
        <begin position="55"/>
        <end position="73"/>
    </location>
</feature>
<keyword evidence="5 6" id="KW-0472">Membrane</keyword>
<dbReference type="GO" id="GO:0005886">
    <property type="term" value="C:plasma membrane"/>
    <property type="evidence" value="ECO:0007669"/>
    <property type="project" value="UniProtKB-SubCell"/>
</dbReference>
<dbReference type="Pfam" id="PF03606">
    <property type="entry name" value="DcuC"/>
    <property type="match status" value="1"/>
</dbReference>
<evidence type="ECO:0000256" key="3">
    <source>
        <dbReference type="ARBA" id="ARBA00022692"/>
    </source>
</evidence>